<name>A0ABS1TRQ3_9BACI</name>
<evidence type="ECO:0000259" key="1">
    <source>
        <dbReference type="PROSITE" id="PS50883"/>
    </source>
</evidence>
<comment type="caution">
    <text evidence="2">The sequence shown here is derived from an EMBL/GenBank/DDBJ whole genome shotgun (WGS) entry which is preliminary data.</text>
</comment>
<dbReference type="Gene3D" id="3.20.20.450">
    <property type="entry name" value="EAL domain"/>
    <property type="match status" value="1"/>
</dbReference>
<reference evidence="2 3" key="1">
    <citation type="submission" date="2021-01" db="EMBL/GenBank/DDBJ databases">
        <title>Genome public.</title>
        <authorList>
            <person name="Liu C."/>
            <person name="Sun Q."/>
        </authorList>
    </citation>
    <scope>NUCLEOTIDE SEQUENCE [LARGE SCALE GENOMIC DNA]</scope>
    <source>
        <strain evidence="2 3">YIM B02564</strain>
    </source>
</reference>
<dbReference type="InterPro" id="IPR050706">
    <property type="entry name" value="Cyclic-di-GMP_PDE-like"/>
</dbReference>
<gene>
    <name evidence="2" type="ORF">JK635_17660</name>
</gene>
<evidence type="ECO:0000313" key="3">
    <source>
        <dbReference type="Proteomes" id="UP000623967"/>
    </source>
</evidence>
<feature type="domain" description="EAL" evidence="1">
    <location>
        <begin position="1"/>
        <end position="168"/>
    </location>
</feature>
<dbReference type="InterPro" id="IPR035919">
    <property type="entry name" value="EAL_sf"/>
</dbReference>
<feature type="non-terminal residue" evidence="2">
    <location>
        <position position="1"/>
    </location>
</feature>
<organism evidence="2 3">
    <name type="scientific">Neobacillus paridis</name>
    <dbReference type="NCBI Taxonomy" id="2803862"/>
    <lineage>
        <taxon>Bacteria</taxon>
        <taxon>Bacillati</taxon>
        <taxon>Bacillota</taxon>
        <taxon>Bacilli</taxon>
        <taxon>Bacillales</taxon>
        <taxon>Bacillaceae</taxon>
        <taxon>Neobacillus</taxon>
    </lineage>
</organism>
<keyword evidence="3" id="KW-1185">Reference proteome</keyword>
<dbReference type="CDD" id="cd01948">
    <property type="entry name" value="EAL"/>
    <property type="match status" value="1"/>
</dbReference>
<dbReference type="InterPro" id="IPR001633">
    <property type="entry name" value="EAL_dom"/>
</dbReference>
<dbReference type="SUPFAM" id="SSF141868">
    <property type="entry name" value="EAL domain-like"/>
    <property type="match status" value="1"/>
</dbReference>
<dbReference type="PANTHER" id="PTHR33121">
    <property type="entry name" value="CYCLIC DI-GMP PHOSPHODIESTERASE PDEF"/>
    <property type="match status" value="1"/>
</dbReference>
<dbReference type="RefSeq" id="WP_202655261.1">
    <property type="nucleotide sequence ID" value="NZ_JAESWB010000264.1"/>
</dbReference>
<dbReference type="PROSITE" id="PS50883">
    <property type="entry name" value="EAL"/>
    <property type="match status" value="1"/>
</dbReference>
<dbReference type="SMART" id="SM00052">
    <property type="entry name" value="EAL"/>
    <property type="match status" value="1"/>
</dbReference>
<sequence>TDALLSINLSVRQLSSPQLVPMVRSVLRETKMNAALLQLEITETALMKDVEHARLVLCELAQLGIQLAIDDFGIGYSSLSYLKTLPIHKLKIDQSFVRDVVIDKDDATIVIATIGLAHNLGLKVTSEGVETEAQMAFLKEHGCDEGQGYYFSRALDSSSVEAFFSWFCQPSQH</sequence>
<proteinExistence type="predicted"/>
<dbReference type="PANTHER" id="PTHR33121:SF70">
    <property type="entry name" value="SIGNALING PROTEIN YKOW"/>
    <property type="match status" value="1"/>
</dbReference>
<dbReference type="Pfam" id="PF00563">
    <property type="entry name" value="EAL"/>
    <property type="match status" value="1"/>
</dbReference>
<dbReference type="Proteomes" id="UP000623967">
    <property type="component" value="Unassembled WGS sequence"/>
</dbReference>
<protein>
    <submittedName>
        <fullName evidence="2">EAL domain-containing protein</fullName>
    </submittedName>
</protein>
<evidence type="ECO:0000313" key="2">
    <source>
        <dbReference type="EMBL" id="MBL4953995.1"/>
    </source>
</evidence>
<dbReference type="EMBL" id="JAESWB010000264">
    <property type="protein sequence ID" value="MBL4953995.1"/>
    <property type="molecule type" value="Genomic_DNA"/>
</dbReference>
<accession>A0ABS1TRQ3</accession>